<gene>
    <name evidence="8" type="primary">argH_1</name>
    <name evidence="8" type="ORF">Athai_13770</name>
</gene>
<evidence type="ECO:0000256" key="5">
    <source>
        <dbReference type="ARBA" id="ARBA00023239"/>
    </source>
</evidence>
<evidence type="ECO:0000256" key="4">
    <source>
        <dbReference type="ARBA" id="ARBA00022605"/>
    </source>
</evidence>
<dbReference type="InterPro" id="IPR029419">
    <property type="entry name" value="Arg_succ_lyase_C"/>
</dbReference>
<evidence type="ECO:0000313" key="9">
    <source>
        <dbReference type="Proteomes" id="UP000611640"/>
    </source>
</evidence>
<dbReference type="EMBL" id="AP023355">
    <property type="protein sequence ID" value="BCJ33874.1"/>
    <property type="molecule type" value="Genomic_DNA"/>
</dbReference>
<dbReference type="Gene3D" id="1.20.200.10">
    <property type="entry name" value="Fumarase/aspartase (Central domain)"/>
    <property type="match status" value="1"/>
</dbReference>
<name>A0A7R7HWD8_9ACTN</name>
<dbReference type="PRINTS" id="PR00145">
    <property type="entry name" value="ARGSUCLYASE"/>
</dbReference>
<dbReference type="InterPro" id="IPR009049">
    <property type="entry name" value="Argininosuccinate_lyase"/>
</dbReference>
<dbReference type="PANTHER" id="PTHR43814:SF1">
    <property type="entry name" value="ARGININOSUCCINATE LYASE"/>
    <property type="match status" value="1"/>
</dbReference>
<dbReference type="AlphaFoldDB" id="A0A7R7HWD8"/>
<evidence type="ECO:0000259" key="7">
    <source>
        <dbReference type="Pfam" id="PF14698"/>
    </source>
</evidence>
<dbReference type="Pfam" id="PF14698">
    <property type="entry name" value="ASL_C2"/>
    <property type="match status" value="1"/>
</dbReference>
<dbReference type="KEGG" id="atl:Athai_13770"/>
<keyword evidence="4" id="KW-0028">Amino-acid biosynthesis</keyword>
<evidence type="ECO:0000256" key="1">
    <source>
        <dbReference type="ARBA" id="ARBA00004941"/>
    </source>
</evidence>
<keyword evidence="5 8" id="KW-0456">Lyase</keyword>
<dbReference type="UniPathway" id="UPA00068">
    <property type="reaction ID" value="UER00114"/>
</dbReference>
<dbReference type="Pfam" id="PF00206">
    <property type="entry name" value="Lyase_1"/>
    <property type="match status" value="1"/>
</dbReference>
<dbReference type="InterPro" id="IPR024083">
    <property type="entry name" value="Fumarase/histidase_N"/>
</dbReference>
<evidence type="ECO:0000256" key="3">
    <source>
        <dbReference type="ARBA" id="ARBA00022571"/>
    </source>
</evidence>
<dbReference type="PRINTS" id="PR00149">
    <property type="entry name" value="FUMRATELYASE"/>
</dbReference>
<comment type="pathway">
    <text evidence="1">Amino-acid biosynthesis; L-arginine biosynthesis; L-arginine from L-ornithine and carbamoyl phosphate: step 3/3.</text>
</comment>
<dbReference type="GO" id="GO:0005829">
    <property type="term" value="C:cytosol"/>
    <property type="evidence" value="ECO:0007669"/>
    <property type="project" value="TreeGrafter"/>
</dbReference>
<feature type="domain" description="Argininosuccinate lyase C-terminal" evidence="7">
    <location>
        <begin position="312"/>
        <end position="387"/>
    </location>
</feature>
<sequence length="452" mass="48860">MPDEAAAALAEQLLQITSQPASEFPYDPLYGDAYNSRERELERRLGAGAGWLHTSRTRREAGRIAFRLAVRDRLLDLHEAVSGFAEVLSGRASEQAETVWADNTYLQPAQPSTFGHYLGGFGEECVRHLTRLENAFALIDRSPAGAGGVGGTRLALDRDILAERLGFAVPAAHTRDAMWAIDEFIEVAFAALCAVITADRLAEDLEIFTSPGFGYVGLDASLCRASVLMPQKRNPYALAVIRASANTMVGMLTGLVATARTPSARTDNWLNTYGQVAQILDTANRVVELASEVVRTLQIDEEALTLAAGTKFTGAADLAEELVLRNGVDYRSAYRIVGRAVACAIDEDRATMSELDVENAAELILRRRLGIDATILRDALDPSHIVATRTVVGGSAPGQVKDHACALLERVRNASGWRDDRREHIASVEEEIVDAAVGLTRIRAGHGGNAQQ</sequence>
<dbReference type="SUPFAM" id="SSF48557">
    <property type="entry name" value="L-aspartase-like"/>
    <property type="match status" value="1"/>
</dbReference>
<organism evidence="8 9">
    <name type="scientific">Actinocatenispora thailandica</name>
    <dbReference type="NCBI Taxonomy" id="227318"/>
    <lineage>
        <taxon>Bacteria</taxon>
        <taxon>Bacillati</taxon>
        <taxon>Actinomycetota</taxon>
        <taxon>Actinomycetes</taxon>
        <taxon>Micromonosporales</taxon>
        <taxon>Micromonosporaceae</taxon>
        <taxon>Actinocatenispora</taxon>
    </lineage>
</organism>
<dbReference type="Gene3D" id="1.10.275.10">
    <property type="entry name" value="Fumarase/aspartase (N-terminal domain)"/>
    <property type="match status" value="1"/>
</dbReference>
<dbReference type="InterPro" id="IPR022761">
    <property type="entry name" value="Fumarate_lyase_N"/>
</dbReference>
<keyword evidence="9" id="KW-1185">Reference proteome</keyword>
<protein>
    <recommendedName>
        <fullName evidence="2">argininosuccinate lyase</fullName>
        <ecNumber evidence="2">4.3.2.1</ecNumber>
    </recommendedName>
</protein>
<reference evidence="8 9" key="1">
    <citation type="submission" date="2020-08" db="EMBL/GenBank/DDBJ databases">
        <title>Whole genome shotgun sequence of Actinocatenispora thailandica NBRC 105041.</title>
        <authorList>
            <person name="Komaki H."/>
            <person name="Tamura T."/>
        </authorList>
    </citation>
    <scope>NUCLEOTIDE SEQUENCE [LARGE SCALE GENOMIC DNA]</scope>
    <source>
        <strain evidence="8 9">NBRC 105041</strain>
    </source>
</reference>
<dbReference type="Gene3D" id="1.10.40.30">
    <property type="entry name" value="Fumarase/aspartase (C-terminal domain)"/>
    <property type="match status" value="1"/>
</dbReference>
<evidence type="ECO:0000313" key="8">
    <source>
        <dbReference type="EMBL" id="BCJ33874.1"/>
    </source>
</evidence>
<evidence type="ECO:0000256" key="2">
    <source>
        <dbReference type="ARBA" id="ARBA00012338"/>
    </source>
</evidence>
<dbReference type="GO" id="GO:0042450">
    <property type="term" value="P:L-arginine biosynthetic process via ornithine"/>
    <property type="evidence" value="ECO:0007669"/>
    <property type="project" value="InterPro"/>
</dbReference>
<dbReference type="InterPro" id="IPR008948">
    <property type="entry name" value="L-Aspartase-like"/>
</dbReference>
<dbReference type="Proteomes" id="UP000611640">
    <property type="component" value="Chromosome"/>
</dbReference>
<keyword evidence="3" id="KW-0055">Arginine biosynthesis</keyword>
<proteinExistence type="predicted"/>
<dbReference type="EC" id="4.3.2.1" evidence="2"/>
<dbReference type="GO" id="GO:0004056">
    <property type="term" value="F:argininosuccinate lyase activity"/>
    <property type="evidence" value="ECO:0007669"/>
    <property type="project" value="UniProtKB-EC"/>
</dbReference>
<evidence type="ECO:0000259" key="6">
    <source>
        <dbReference type="Pfam" id="PF00206"/>
    </source>
</evidence>
<accession>A0A7R7HWD8</accession>
<dbReference type="InterPro" id="IPR000362">
    <property type="entry name" value="Fumarate_lyase_fam"/>
</dbReference>
<dbReference type="PANTHER" id="PTHR43814">
    <property type="entry name" value="ARGININOSUCCINATE LYASE"/>
    <property type="match status" value="1"/>
</dbReference>
<feature type="domain" description="Fumarate lyase N-terminal" evidence="6">
    <location>
        <begin position="5"/>
        <end position="250"/>
    </location>
</feature>